<evidence type="ECO:0000313" key="6">
    <source>
        <dbReference type="EMBL" id="OHA60116.1"/>
    </source>
</evidence>
<evidence type="ECO:0008006" key="8">
    <source>
        <dbReference type="Google" id="ProtNLM"/>
    </source>
</evidence>
<dbReference type="InterPro" id="IPR017856">
    <property type="entry name" value="Integrase-like_N"/>
</dbReference>
<dbReference type="PANTHER" id="PTHR12532">
    <property type="entry name" value="TRANSLATIONAL ACTIVATOR OF CYTOCHROME C OXIDASE 1"/>
    <property type="match status" value="1"/>
</dbReference>
<dbReference type="STRING" id="1802439.A2589_00340"/>
<comment type="caution">
    <text evidence="6">The sequence shown here is derived from an EMBL/GenBank/DDBJ whole genome shotgun (WGS) entry which is preliminary data.</text>
</comment>
<dbReference type="SUPFAM" id="SSF75625">
    <property type="entry name" value="YebC-like"/>
    <property type="match status" value="1"/>
</dbReference>
<dbReference type="EMBL" id="MHTK01000002">
    <property type="protein sequence ID" value="OHA60116.1"/>
    <property type="molecule type" value="Genomic_DNA"/>
</dbReference>
<keyword evidence="2" id="KW-0805">Transcription regulation</keyword>
<evidence type="ECO:0000259" key="5">
    <source>
        <dbReference type="Pfam" id="PF20772"/>
    </source>
</evidence>
<dbReference type="Gene3D" id="3.30.70.980">
    <property type="match status" value="1"/>
</dbReference>
<dbReference type="InterPro" id="IPR048300">
    <property type="entry name" value="TACO1_YebC-like_2nd/3rd_dom"/>
</dbReference>
<evidence type="ECO:0000256" key="2">
    <source>
        <dbReference type="ARBA" id="ARBA00023015"/>
    </source>
</evidence>
<protein>
    <recommendedName>
        <fullName evidence="8">Transcriptional regulator</fullName>
    </recommendedName>
</protein>
<dbReference type="Proteomes" id="UP000177838">
    <property type="component" value="Unassembled WGS sequence"/>
</dbReference>
<organism evidence="6 7">
    <name type="scientific">Candidatus Vogelbacteria bacterium RIFOXYD1_FULL_46_19</name>
    <dbReference type="NCBI Taxonomy" id="1802439"/>
    <lineage>
        <taxon>Bacteria</taxon>
        <taxon>Candidatus Vogeliibacteriota</taxon>
    </lineage>
</organism>
<dbReference type="PANTHER" id="PTHR12532:SF0">
    <property type="entry name" value="TRANSLATIONAL ACTIVATOR OF CYTOCHROME C OXIDASE 1"/>
    <property type="match status" value="1"/>
</dbReference>
<feature type="domain" description="TACO1/YebC-like second and third" evidence="4">
    <location>
        <begin position="80"/>
        <end position="134"/>
    </location>
</feature>
<name>A0A1G2QHQ3_9BACT</name>
<evidence type="ECO:0000313" key="7">
    <source>
        <dbReference type="Proteomes" id="UP000177838"/>
    </source>
</evidence>
<dbReference type="Pfam" id="PF20772">
    <property type="entry name" value="TACO1_YebC_N"/>
    <property type="match status" value="1"/>
</dbReference>
<evidence type="ECO:0000259" key="4">
    <source>
        <dbReference type="Pfam" id="PF01709"/>
    </source>
</evidence>
<dbReference type="GO" id="GO:0005829">
    <property type="term" value="C:cytosol"/>
    <property type="evidence" value="ECO:0007669"/>
    <property type="project" value="TreeGrafter"/>
</dbReference>
<evidence type="ECO:0000256" key="1">
    <source>
        <dbReference type="ARBA" id="ARBA00008724"/>
    </source>
</evidence>
<feature type="domain" description="TACO1/YebC-like N-terminal" evidence="5">
    <location>
        <begin position="5"/>
        <end position="73"/>
    </location>
</feature>
<dbReference type="InterPro" id="IPR049083">
    <property type="entry name" value="TACO1_YebC_N"/>
</dbReference>
<reference evidence="6 7" key="1">
    <citation type="journal article" date="2016" name="Nat. Commun.">
        <title>Thousands of microbial genomes shed light on interconnected biogeochemical processes in an aquifer system.</title>
        <authorList>
            <person name="Anantharaman K."/>
            <person name="Brown C.T."/>
            <person name="Hug L.A."/>
            <person name="Sharon I."/>
            <person name="Castelle C.J."/>
            <person name="Probst A.J."/>
            <person name="Thomas B.C."/>
            <person name="Singh A."/>
            <person name="Wilkins M.J."/>
            <person name="Karaoz U."/>
            <person name="Brodie E.L."/>
            <person name="Williams K.H."/>
            <person name="Hubbard S.S."/>
            <person name="Banfield J.F."/>
        </authorList>
    </citation>
    <scope>NUCLEOTIDE SEQUENCE [LARGE SCALE GENOMIC DNA]</scope>
</reference>
<gene>
    <name evidence="6" type="ORF">A2589_00340</name>
</gene>
<dbReference type="AlphaFoldDB" id="A0A1G2QHQ3"/>
<keyword evidence="3" id="KW-0804">Transcription</keyword>
<proteinExistence type="inferred from homology"/>
<sequence length="178" mass="19432">MSGHNKWSKIKNKKAVEDAKKSKLFSMYSKTITIESKKAGGDINSPGLRAAVERARAVNMPADNINRAVEKGRPGNNSNLEEVLYEAFAPGGVAMIIEGITDNKNRTTPEIKHLLSLHQASLGGTNSALWAFTKTDQGWQAGSLMPVVESVKNSVQSLIEDLESHDDVNRIFINAELN</sequence>
<dbReference type="InterPro" id="IPR029072">
    <property type="entry name" value="YebC-like"/>
</dbReference>
<accession>A0A1G2QHQ3</accession>
<dbReference type="Gene3D" id="1.10.10.200">
    <property type="match status" value="1"/>
</dbReference>
<comment type="similarity">
    <text evidence="1">Belongs to the TACO1 family.</text>
</comment>
<dbReference type="InterPro" id="IPR026564">
    <property type="entry name" value="Transcrip_reg_TACO1-like_dom3"/>
</dbReference>
<dbReference type="InterPro" id="IPR002876">
    <property type="entry name" value="Transcrip_reg_TACO1-like"/>
</dbReference>
<dbReference type="Pfam" id="PF01709">
    <property type="entry name" value="Transcrip_reg"/>
    <property type="match status" value="1"/>
</dbReference>
<evidence type="ECO:0000256" key="3">
    <source>
        <dbReference type="ARBA" id="ARBA00023163"/>
    </source>
</evidence>